<evidence type="ECO:0000256" key="1">
    <source>
        <dbReference type="SAM" id="MobiDB-lite"/>
    </source>
</evidence>
<dbReference type="EMBL" id="JADJZA010000007">
    <property type="protein sequence ID" value="MBK9297337.1"/>
    <property type="molecule type" value="Genomic_DNA"/>
</dbReference>
<name>A0A936NE41_9ACTN</name>
<keyword evidence="2" id="KW-1133">Transmembrane helix</keyword>
<feature type="domain" description="Transposase IS4-like" evidence="3">
    <location>
        <begin position="73"/>
        <end position="207"/>
    </location>
</feature>
<keyword evidence="2" id="KW-0472">Membrane</keyword>
<gene>
    <name evidence="5" type="ORF">IPN02_11010</name>
</gene>
<feature type="domain" description="Insertion element IS402-like" evidence="4">
    <location>
        <begin position="2"/>
        <end position="56"/>
    </location>
</feature>
<dbReference type="GO" id="GO:0003677">
    <property type="term" value="F:DNA binding"/>
    <property type="evidence" value="ECO:0007669"/>
    <property type="project" value="InterPro"/>
</dbReference>
<dbReference type="InterPro" id="IPR002559">
    <property type="entry name" value="Transposase_11"/>
</dbReference>
<dbReference type="PANTHER" id="PTHR30007">
    <property type="entry name" value="PHP DOMAIN PROTEIN"/>
    <property type="match status" value="1"/>
</dbReference>
<protein>
    <submittedName>
        <fullName evidence="5">IS5 family transposase</fullName>
    </submittedName>
</protein>
<dbReference type="Proteomes" id="UP000727993">
    <property type="component" value="Unassembled WGS sequence"/>
</dbReference>
<dbReference type="Pfam" id="PF13340">
    <property type="entry name" value="DUF4096"/>
    <property type="match status" value="1"/>
</dbReference>
<proteinExistence type="predicted"/>
<dbReference type="InterPro" id="IPR025161">
    <property type="entry name" value="IS402-like_dom"/>
</dbReference>
<sequence>MGRPHVHSRRLIVNAILYQARTGCQWRYLPSEFPPRSTVNDCFVAWREDGTWDTVHQRLHNAARTQSGHDPGPGAAVIDAQSVPNAGRAEEVGYDAGKKIRGRKRHIIVDSLGLLIAVLVTSAYVSDIAGGHQLLRKARLTNSMLGIVRADSGYQGLAKRAERLRLKIVIVKNPSRNTFIPVKHRWIVERSLAWLSAYRRLGKRDLEHTTIAAETWIKVASIAMMLARLHPTPNSPQAITWARLW</sequence>
<dbReference type="AlphaFoldDB" id="A0A936NE41"/>
<dbReference type="GO" id="GO:0006313">
    <property type="term" value="P:DNA transposition"/>
    <property type="evidence" value="ECO:0007669"/>
    <property type="project" value="InterPro"/>
</dbReference>
<feature type="region of interest" description="Disordered" evidence="1">
    <location>
        <begin position="62"/>
        <end position="81"/>
    </location>
</feature>
<evidence type="ECO:0000256" key="2">
    <source>
        <dbReference type="SAM" id="Phobius"/>
    </source>
</evidence>
<reference evidence="5 6" key="1">
    <citation type="submission" date="2020-10" db="EMBL/GenBank/DDBJ databases">
        <title>Connecting structure to function with the recovery of over 1000 high-quality activated sludge metagenome-assembled genomes encoding full-length rRNA genes using long-read sequencing.</title>
        <authorList>
            <person name="Singleton C.M."/>
            <person name="Petriglieri F."/>
            <person name="Kristensen J.M."/>
            <person name="Kirkegaard R.H."/>
            <person name="Michaelsen T.Y."/>
            <person name="Andersen M.H."/>
            <person name="Karst S.M."/>
            <person name="Dueholm M.S."/>
            <person name="Nielsen P.H."/>
            <person name="Albertsen M."/>
        </authorList>
    </citation>
    <scope>NUCLEOTIDE SEQUENCE [LARGE SCALE GENOMIC DNA]</scope>
    <source>
        <strain evidence="5">Lyne_18-Q3-R50-59_MAXAC.006</strain>
    </source>
</reference>
<evidence type="ECO:0000313" key="6">
    <source>
        <dbReference type="Proteomes" id="UP000727993"/>
    </source>
</evidence>
<dbReference type="Pfam" id="PF01609">
    <property type="entry name" value="DDE_Tnp_1"/>
    <property type="match status" value="1"/>
</dbReference>
<comment type="caution">
    <text evidence="5">The sequence shown here is derived from an EMBL/GenBank/DDBJ whole genome shotgun (WGS) entry which is preliminary data.</text>
</comment>
<organism evidence="5 6">
    <name type="scientific">Candidatus Neomicrothrix subdominans</name>
    <dbReference type="NCBI Taxonomy" id="2954438"/>
    <lineage>
        <taxon>Bacteria</taxon>
        <taxon>Bacillati</taxon>
        <taxon>Actinomycetota</taxon>
        <taxon>Acidimicrobiia</taxon>
        <taxon>Acidimicrobiales</taxon>
        <taxon>Microthrixaceae</taxon>
        <taxon>Candidatus Neomicrothrix</taxon>
    </lineage>
</organism>
<evidence type="ECO:0000313" key="5">
    <source>
        <dbReference type="EMBL" id="MBK9297337.1"/>
    </source>
</evidence>
<dbReference type="GO" id="GO:0004803">
    <property type="term" value="F:transposase activity"/>
    <property type="evidence" value="ECO:0007669"/>
    <property type="project" value="InterPro"/>
</dbReference>
<evidence type="ECO:0000259" key="3">
    <source>
        <dbReference type="Pfam" id="PF01609"/>
    </source>
</evidence>
<dbReference type="PANTHER" id="PTHR30007:SF0">
    <property type="entry name" value="TRANSPOSASE"/>
    <property type="match status" value="1"/>
</dbReference>
<feature type="transmembrane region" description="Helical" evidence="2">
    <location>
        <begin position="107"/>
        <end position="125"/>
    </location>
</feature>
<keyword evidence="2" id="KW-0812">Transmembrane</keyword>
<dbReference type="NCBIfam" id="NF033580">
    <property type="entry name" value="transpos_IS5_3"/>
    <property type="match status" value="1"/>
</dbReference>
<accession>A0A936NE41</accession>
<evidence type="ECO:0000259" key="4">
    <source>
        <dbReference type="Pfam" id="PF13340"/>
    </source>
</evidence>